<dbReference type="Gene3D" id="3.40.50.2000">
    <property type="entry name" value="Glycogen Phosphorylase B"/>
    <property type="match status" value="1"/>
</dbReference>
<dbReference type="Proteomes" id="UP000322822">
    <property type="component" value="Chromosome 1"/>
</dbReference>
<dbReference type="RefSeq" id="WP_150372634.1">
    <property type="nucleotide sequence ID" value="NZ_CP044065.1"/>
</dbReference>
<evidence type="ECO:0000259" key="2">
    <source>
        <dbReference type="Pfam" id="PF00534"/>
    </source>
</evidence>
<proteinExistence type="predicted"/>
<dbReference type="AlphaFoldDB" id="A0A5P2H506"/>
<dbReference type="OrthoDB" id="433681at2"/>
<dbReference type="PANTHER" id="PTHR46401:SF2">
    <property type="entry name" value="GLYCOSYLTRANSFERASE WBBK-RELATED"/>
    <property type="match status" value="1"/>
</dbReference>
<feature type="domain" description="Glycosyl transferase family 1" evidence="2">
    <location>
        <begin position="149"/>
        <end position="291"/>
    </location>
</feature>
<dbReference type="PANTHER" id="PTHR46401">
    <property type="entry name" value="GLYCOSYLTRANSFERASE WBBK-RELATED"/>
    <property type="match status" value="1"/>
</dbReference>
<dbReference type="InterPro" id="IPR001296">
    <property type="entry name" value="Glyco_trans_1"/>
</dbReference>
<dbReference type="SUPFAM" id="SSF53756">
    <property type="entry name" value="UDP-Glycosyltransferase/glycogen phosphorylase"/>
    <property type="match status" value="1"/>
</dbReference>
<protein>
    <submittedName>
        <fullName evidence="3">Glycosyltransferase family 4 protein</fullName>
    </submittedName>
</protein>
<keyword evidence="1 3" id="KW-0808">Transferase</keyword>
<gene>
    <name evidence="3" type="ORF">FOB72_11510</name>
</gene>
<sequence>MSASQVGVPEGTPTRSVRRSFAARMLSSLRAAREGREDEVLLCFNSLPPLTRSRARVVTYVHAPHFVGAHAGIRYTPVTRLRIVLERAWFRFAIGHSDEVWVQTPTMAHSFHRLYPTVTVRVVPLLDGALHRMVSSMDGGSPAAPHAWQDKVFFYPADTVGHKNHVNLLRAWALLHDAGHDPQLWLTLDHDELDAMLAAAGVPRERAGAVRALGRLSRDDVLARLSASSALIFPSIAETFGLPMLEASALNKPVLAAERDFVRDVCRPAQTFDPTSPYSIAHAVTRFVEGEGPLPGPFFSAAAFREKLLS</sequence>
<evidence type="ECO:0000313" key="4">
    <source>
        <dbReference type="Proteomes" id="UP000322822"/>
    </source>
</evidence>
<dbReference type="EMBL" id="CP044065">
    <property type="protein sequence ID" value="QET02603.1"/>
    <property type="molecule type" value="Genomic_DNA"/>
</dbReference>
<dbReference type="GO" id="GO:0016757">
    <property type="term" value="F:glycosyltransferase activity"/>
    <property type="evidence" value="ECO:0007669"/>
    <property type="project" value="InterPro"/>
</dbReference>
<organism evidence="3 4">
    <name type="scientific">Cupriavidus pauculus</name>
    <dbReference type="NCBI Taxonomy" id="82633"/>
    <lineage>
        <taxon>Bacteria</taxon>
        <taxon>Pseudomonadati</taxon>
        <taxon>Pseudomonadota</taxon>
        <taxon>Betaproteobacteria</taxon>
        <taxon>Burkholderiales</taxon>
        <taxon>Burkholderiaceae</taxon>
        <taxon>Cupriavidus</taxon>
    </lineage>
</organism>
<reference evidence="3 4" key="1">
    <citation type="submission" date="2019-09" db="EMBL/GenBank/DDBJ databases">
        <title>FDA dAtabase for Regulatory Grade micrObial Sequences (FDA-ARGOS): Supporting development and validation of Infectious Disease Dx tests.</title>
        <authorList>
            <person name="Sciortino C."/>
            <person name="Tallon L."/>
            <person name="Sadzewicz L."/>
            <person name="Vavikolanu K."/>
            <person name="Mehta A."/>
            <person name="Aluvathingal J."/>
            <person name="Nadendla S."/>
            <person name="Nandy P."/>
            <person name="Geyer C."/>
            <person name="Yan Y."/>
            <person name="Sichtig H."/>
        </authorList>
    </citation>
    <scope>NUCLEOTIDE SEQUENCE [LARGE SCALE GENOMIC DNA]</scope>
    <source>
        <strain evidence="3 4">FDAARGOS_664</strain>
    </source>
</reference>
<accession>A0A5P2H506</accession>
<evidence type="ECO:0000313" key="3">
    <source>
        <dbReference type="EMBL" id="QET02603.1"/>
    </source>
</evidence>
<evidence type="ECO:0000256" key="1">
    <source>
        <dbReference type="ARBA" id="ARBA00022679"/>
    </source>
</evidence>
<name>A0A5P2H506_9BURK</name>
<dbReference type="Pfam" id="PF00534">
    <property type="entry name" value="Glycos_transf_1"/>
    <property type="match status" value="1"/>
</dbReference>